<dbReference type="PANTHER" id="PTHR21220:SF0">
    <property type="entry name" value="DNA-DEPENDENT METALLOPROTEASE SPRTN"/>
    <property type="match status" value="1"/>
</dbReference>
<gene>
    <name evidence="6" type="ORF">BN1204_063040</name>
    <name evidence="5" type="ORF">NCLIV_063040</name>
</gene>
<evidence type="ECO:0000256" key="2">
    <source>
        <dbReference type="ARBA" id="ARBA00023242"/>
    </source>
</evidence>
<feature type="region of interest" description="Disordered" evidence="3">
    <location>
        <begin position="373"/>
        <end position="455"/>
    </location>
</feature>
<feature type="compositionally biased region" description="Basic and acidic residues" evidence="3">
    <location>
        <begin position="784"/>
        <end position="797"/>
    </location>
</feature>
<sequence>MDESRVSHRRASRVPEVGASAAEISELGTGERTEEKSDQDSEVEAVAVIKRRRIAGLSGGRFRDCFPKEEIPHQTPHQPDSSPSSSEGSDSVHGNGARAHVSQPGSPPCSFAAGRMDDKTPPGELFSGALSSSSSSSSSPSSSSSLYSASSSFPSSPSSSSSSSSCSSSSSLPSSSSSREVNLASLSIDGQAELVAPDLHALFAYYNDAFFEGKLSGVEVRWSKRMTLCAGLCVYQTGGYCSVRLSEPLLKFRSVKEFRETLLHEMIHAFLFVSKRNRDHDAHGPDFLAHMRRLNALTGLNITVFHNFHDEVAHYRTHIWRCQGKCRETPPFFGYVRRSMNRAPGPNDRWWAEHQQNCGGTYVKISEPKKAVANRTSSLSMRKQKKVEKDESVGSRNLLVPSGTEGARPAGSLLFRRTARDSASQAEVGETKLLSPRGHPRPAPQESRSRYPTLADVLNRNRVDRFRNLKTLADSKGSLSAVTPSQSASSSSPSVSASFPSLPSSSDSSLGLCSSFPSSSLNSPSPSRLPPPLHVSSCASSSSSCASYTSSSAFSGSAADDGILREDDAVEVIAIRPACPLSSRTAPSARARLSDLSRSRAHRGSPAGEPGERGGDLLEVHGDTDANMQRRANALSETSADDDSDILFISSTRGVPPRSQSSAVPSSSLKRDLVASELSARENKVPQRRPLPSASLSFVPSSSPAACPPSSSKACPSHLSTGRGAGDTVRDTPRSSSVTREPDASSCRFCERSFADPRALRRHIQCCLRDPDRLQGRTDLASVPRDEGQRVGGSDRC</sequence>
<dbReference type="SMART" id="SM00731">
    <property type="entry name" value="SprT"/>
    <property type="match status" value="1"/>
</dbReference>
<reference evidence="6" key="4">
    <citation type="journal article" date="2015" name="PLoS ONE">
        <title>Comprehensive Evaluation of Toxoplasma gondii VEG and Neospora caninum LIV Genomes with Tachyzoite Stage Transcriptome and Proteome Defines Novel Transcript Features.</title>
        <authorList>
            <person name="Ramaprasad A."/>
            <person name="Mourier T."/>
            <person name="Naeem R."/>
            <person name="Malas T.B."/>
            <person name="Moussa E."/>
            <person name="Panigrahi A."/>
            <person name="Vermont S.J."/>
            <person name="Otto T.D."/>
            <person name="Wastling J."/>
            <person name="Pain A."/>
        </authorList>
    </citation>
    <scope>NUCLEOTIDE SEQUENCE</scope>
    <source>
        <strain evidence="6">Liverpool</strain>
    </source>
</reference>
<feature type="compositionally biased region" description="Basic and acidic residues" evidence="3">
    <location>
        <begin position="669"/>
        <end position="685"/>
    </location>
</feature>
<dbReference type="InParanoid" id="F0VQ81"/>
<evidence type="ECO:0000256" key="1">
    <source>
        <dbReference type="ARBA" id="ARBA00004123"/>
    </source>
</evidence>
<feature type="compositionally biased region" description="Basic and acidic residues" evidence="3">
    <location>
        <begin position="61"/>
        <end position="72"/>
    </location>
</feature>
<dbReference type="VEuPathDB" id="ToxoDB:NCLIV_063040"/>
<feature type="compositionally biased region" description="Low complexity" evidence="3">
    <location>
        <begin position="690"/>
        <end position="717"/>
    </location>
</feature>
<comment type="subcellular location">
    <subcellularLocation>
        <location evidence="1">Nucleus</location>
    </subcellularLocation>
</comment>
<dbReference type="GO" id="GO:0004222">
    <property type="term" value="F:metalloendopeptidase activity"/>
    <property type="evidence" value="ECO:0007669"/>
    <property type="project" value="InterPro"/>
</dbReference>
<evidence type="ECO:0000313" key="6">
    <source>
        <dbReference type="EMBL" id="CEL70621.1"/>
    </source>
</evidence>
<feature type="compositionally biased region" description="Low complexity" evidence="3">
    <location>
        <begin position="79"/>
        <end position="91"/>
    </location>
</feature>
<keyword evidence="2" id="KW-0539">Nucleus</keyword>
<dbReference type="GO" id="GO:0006974">
    <property type="term" value="P:DNA damage response"/>
    <property type="evidence" value="ECO:0007669"/>
    <property type="project" value="InterPro"/>
</dbReference>
<dbReference type="Proteomes" id="UP000007494">
    <property type="component" value="Chromosome XII"/>
</dbReference>
<feature type="region of interest" description="Disordered" evidence="3">
    <location>
        <begin position="155"/>
        <end position="177"/>
    </location>
</feature>
<feature type="compositionally biased region" description="Basic and acidic residues" evidence="3">
    <location>
        <begin position="29"/>
        <end position="39"/>
    </location>
</feature>
<feature type="region of interest" description="Disordered" evidence="3">
    <location>
        <begin position="1"/>
        <end position="43"/>
    </location>
</feature>
<dbReference type="RefSeq" id="XP_003885904.1">
    <property type="nucleotide sequence ID" value="XM_003885855.1"/>
</dbReference>
<feature type="region of interest" description="Disordered" evidence="3">
    <location>
        <begin position="775"/>
        <end position="797"/>
    </location>
</feature>
<evidence type="ECO:0000313" key="5">
    <source>
        <dbReference type="EMBL" id="CBZ55878.1"/>
    </source>
</evidence>
<protein>
    <submittedName>
        <fullName evidence="6">C1orf124 protein</fullName>
    </submittedName>
</protein>
<dbReference type="Pfam" id="PF22934">
    <property type="entry name" value="SPRTN_ZBD"/>
    <property type="match status" value="1"/>
</dbReference>
<name>F0VQ81_NEOCL</name>
<evidence type="ECO:0000313" key="7">
    <source>
        <dbReference type="Proteomes" id="UP000007494"/>
    </source>
</evidence>
<dbReference type="GO" id="GO:0031593">
    <property type="term" value="F:polyubiquitin modification-dependent protein binding"/>
    <property type="evidence" value="ECO:0007669"/>
    <property type="project" value="TreeGrafter"/>
</dbReference>
<dbReference type="InterPro" id="IPR044245">
    <property type="entry name" value="Spartan"/>
</dbReference>
<feature type="compositionally biased region" description="Low complexity" evidence="3">
    <location>
        <begin position="516"/>
        <end position="526"/>
    </location>
</feature>
<reference evidence="5" key="2">
    <citation type="submission" date="2011-03" db="EMBL/GenBank/DDBJ databases">
        <title>Comparative genomics and transcriptomics of Neospora caninum and Toxoplasma gondii.</title>
        <authorList>
            <person name="Reid A.J."/>
            <person name="Sohal A."/>
            <person name="Harris D."/>
            <person name="Quail M."/>
            <person name="Sanders M."/>
            <person name="Berriman M."/>
            <person name="Wastling J.M."/>
            <person name="Pain A."/>
        </authorList>
    </citation>
    <scope>NUCLEOTIDE SEQUENCE</scope>
    <source>
        <strain evidence="5">Liverpool</strain>
    </source>
</reference>
<dbReference type="EMBL" id="LN714487">
    <property type="protein sequence ID" value="CEL70621.1"/>
    <property type="molecule type" value="Genomic_DNA"/>
</dbReference>
<proteinExistence type="predicted"/>
<dbReference type="InterPro" id="IPR006640">
    <property type="entry name" value="SprT-like_domain"/>
</dbReference>
<dbReference type="GO" id="GO:0005634">
    <property type="term" value="C:nucleus"/>
    <property type="evidence" value="ECO:0007669"/>
    <property type="project" value="UniProtKB-SubCell"/>
</dbReference>
<dbReference type="OrthoDB" id="5236983at2759"/>
<accession>F0VQ81</accession>
<dbReference type="InterPro" id="IPR055220">
    <property type="entry name" value="SPRTN_ZBD"/>
</dbReference>
<feature type="region of interest" description="Disordered" evidence="3">
    <location>
        <begin position="516"/>
        <end position="536"/>
    </location>
</feature>
<dbReference type="OMA" id="NTARYEA"/>
<dbReference type="PANTHER" id="PTHR21220">
    <property type="entry name" value="DNA-DEPENDENT METALLOPROTEASE SPRTN"/>
    <property type="match status" value="1"/>
</dbReference>
<dbReference type="Pfam" id="PF10263">
    <property type="entry name" value="SprT-like"/>
    <property type="match status" value="1"/>
</dbReference>
<dbReference type="AlphaFoldDB" id="F0VQ81"/>
<feature type="compositionally biased region" description="Basic and acidic residues" evidence="3">
    <location>
        <begin position="610"/>
        <end position="620"/>
    </location>
</feature>
<dbReference type="GeneID" id="13445101"/>
<feature type="region of interest" description="Disordered" evidence="3">
    <location>
        <begin position="476"/>
        <end position="501"/>
    </location>
</feature>
<feature type="region of interest" description="Disordered" evidence="3">
    <location>
        <begin position="584"/>
        <end position="620"/>
    </location>
</feature>
<dbReference type="EMBL" id="FR823393">
    <property type="protein sequence ID" value="CBZ55878.1"/>
    <property type="molecule type" value="Genomic_DNA"/>
</dbReference>
<feature type="compositionally biased region" description="Low complexity" evidence="3">
    <location>
        <begin position="478"/>
        <end position="501"/>
    </location>
</feature>
<keyword evidence="7" id="KW-1185">Reference proteome</keyword>
<organism evidence="5 7">
    <name type="scientific">Neospora caninum (strain Liverpool)</name>
    <dbReference type="NCBI Taxonomy" id="572307"/>
    <lineage>
        <taxon>Eukaryota</taxon>
        <taxon>Sar</taxon>
        <taxon>Alveolata</taxon>
        <taxon>Apicomplexa</taxon>
        <taxon>Conoidasida</taxon>
        <taxon>Coccidia</taxon>
        <taxon>Eucoccidiorida</taxon>
        <taxon>Eimeriorina</taxon>
        <taxon>Sarcocystidae</taxon>
        <taxon>Neospora</taxon>
    </lineage>
</organism>
<feature type="region of interest" description="Disordered" evidence="3">
    <location>
        <begin position="649"/>
        <end position="742"/>
    </location>
</feature>
<feature type="region of interest" description="Disordered" evidence="3">
    <location>
        <begin position="59"/>
        <end position="141"/>
    </location>
</feature>
<dbReference type="eggNOG" id="KOG3931">
    <property type="taxonomic scope" value="Eukaryota"/>
</dbReference>
<feature type="compositionally biased region" description="Low complexity" evidence="3">
    <location>
        <begin position="656"/>
        <end position="668"/>
    </location>
</feature>
<evidence type="ECO:0000259" key="4">
    <source>
        <dbReference type="SMART" id="SM00731"/>
    </source>
</evidence>
<reference evidence="5" key="1">
    <citation type="submission" date="2011-02" db="EMBL/GenBank/DDBJ databases">
        <authorList>
            <person name="Aslett M."/>
        </authorList>
    </citation>
    <scope>NUCLEOTIDE SEQUENCE</scope>
    <source>
        <strain evidence="5">Liverpool</strain>
    </source>
</reference>
<feature type="domain" description="SprT-like" evidence="4">
    <location>
        <begin position="197"/>
        <end position="365"/>
    </location>
</feature>
<feature type="compositionally biased region" description="Low complexity" evidence="3">
    <location>
        <begin position="130"/>
        <end position="141"/>
    </location>
</feature>
<evidence type="ECO:0000256" key="3">
    <source>
        <dbReference type="SAM" id="MobiDB-lite"/>
    </source>
</evidence>
<reference evidence="7" key="3">
    <citation type="journal article" date="2012" name="PLoS Pathog.">
        <title>Comparative genomics of the apicomplexan parasites Toxoplasma gondii and Neospora caninum: Coccidia differing in host range and transmission strategy.</title>
        <authorList>
            <person name="Reid A.J."/>
            <person name="Vermont S.J."/>
            <person name="Cotton J.A."/>
            <person name="Harris D."/>
            <person name="Hill-Cawthorne G.A."/>
            <person name="Konen-Waisman S."/>
            <person name="Latham S.M."/>
            <person name="Mourier T."/>
            <person name="Norton R."/>
            <person name="Quail M.A."/>
            <person name="Sanders M."/>
            <person name="Shanmugam D."/>
            <person name="Sohal A."/>
            <person name="Wasmuth J.D."/>
            <person name="Brunk B."/>
            <person name="Grigg M.E."/>
            <person name="Howard J.C."/>
            <person name="Parkinson J."/>
            <person name="Roos D.S."/>
            <person name="Trees A.J."/>
            <person name="Berriman M."/>
            <person name="Pain A."/>
            <person name="Wastling J.M."/>
        </authorList>
    </citation>
    <scope>NUCLEOTIDE SEQUENCE [LARGE SCALE GENOMIC DNA]</scope>
    <source>
        <strain evidence="7">Liverpool</strain>
    </source>
</reference>
<dbReference type="GO" id="GO:0003697">
    <property type="term" value="F:single-stranded DNA binding"/>
    <property type="evidence" value="ECO:0007669"/>
    <property type="project" value="InterPro"/>
</dbReference>